<name>A0ABQ9GEC0_9NEOP</name>
<proteinExistence type="predicted"/>
<gene>
    <name evidence="2" type="ORF">PR048_028434</name>
</gene>
<evidence type="ECO:0000313" key="3">
    <source>
        <dbReference type="Proteomes" id="UP001159363"/>
    </source>
</evidence>
<sequence>MTPTSIVAGFRRAGIVAFNKSIFTDTDFLPFQVTDRPELPESCKQGSNCESPKFEETTNKVADRPTSSRSMQDVEKLTTNEVAVTRIRSIQVVEEITTGKSFEEFKELEREPLVDELVLVGFPKDILYAAKILRKQDDQHHFEASFLRRCKKCRFLWPDVLDIVFVDISDVVMILPEPQKQMTKRL</sequence>
<protein>
    <submittedName>
        <fullName evidence="2">Uncharacterized protein</fullName>
    </submittedName>
</protein>
<organism evidence="2 3">
    <name type="scientific">Dryococelus australis</name>
    <dbReference type="NCBI Taxonomy" id="614101"/>
    <lineage>
        <taxon>Eukaryota</taxon>
        <taxon>Metazoa</taxon>
        <taxon>Ecdysozoa</taxon>
        <taxon>Arthropoda</taxon>
        <taxon>Hexapoda</taxon>
        <taxon>Insecta</taxon>
        <taxon>Pterygota</taxon>
        <taxon>Neoptera</taxon>
        <taxon>Polyneoptera</taxon>
        <taxon>Phasmatodea</taxon>
        <taxon>Verophasmatodea</taxon>
        <taxon>Anareolatae</taxon>
        <taxon>Phasmatidae</taxon>
        <taxon>Eurycanthinae</taxon>
        <taxon>Dryococelus</taxon>
    </lineage>
</organism>
<feature type="region of interest" description="Disordered" evidence="1">
    <location>
        <begin position="42"/>
        <end position="71"/>
    </location>
</feature>
<evidence type="ECO:0000256" key="1">
    <source>
        <dbReference type="SAM" id="MobiDB-lite"/>
    </source>
</evidence>
<dbReference type="Proteomes" id="UP001159363">
    <property type="component" value="Chromosome 12"/>
</dbReference>
<dbReference type="EMBL" id="JARBHB010000013">
    <property type="protein sequence ID" value="KAJ8869444.1"/>
    <property type="molecule type" value="Genomic_DNA"/>
</dbReference>
<evidence type="ECO:0000313" key="2">
    <source>
        <dbReference type="EMBL" id="KAJ8869444.1"/>
    </source>
</evidence>
<comment type="caution">
    <text evidence="2">The sequence shown here is derived from an EMBL/GenBank/DDBJ whole genome shotgun (WGS) entry which is preliminary data.</text>
</comment>
<accession>A0ABQ9GEC0</accession>
<keyword evidence="3" id="KW-1185">Reference proteome</keyword>
<reference evidence="2 3" key="1">
    <citation type="submission" date="2023-02" db="EMBL/GenBank/DDBJ databases">
        <title>LHISI_Scaffold_Assembly.</title>
        <authorList>
            <person name="Stuart O.P."/>
            <person name="Cleave R."/>
            <person name="Magrath M.J.L."/>
            <person name="Mikheyev A.S."/>
        </authorList>
    </citation>
    <scope>NUCLEOTIDE SEQUENCE [LARGE SCALE GENOMIC DNA]</scope>
    <source>
        <strain evidence="2">Daus_M_001</strain>
        <tissue evidence="2">Leg muscle</tissue>
    </source>
</reference>
<feature type="compositionally biased region" description="Basic and acidic residues" evidence="1">
    <location>
        <begin position="52"/>
        <end position="63"/>
    </location>
</feature>